<gene>
    <name evidence="1" type="ORF">OMO_00344</name>
</gene>
<evidence type="ECO:0000313" key="2">
    <source>
        <dbReference type="Proteomes" id="UP000017415"/>
    </source>
</evidence>
<name>S1RJ92_9ENTE</name>
<dbReference type="eggNOG" id="COG5586">
    <property type="taxonomic scope" value="Bacteria"/>
</dbReference>
<dbReference type="EMBL" id="AHYS01000001">
    <property type="protein sequence ID" value="ESK62695.1"/>
    <property type="molecule type" value="Genomic_DNA"/>
</dbReference>
<dbReference type="HOGENOM" id="CLU_127044_0_0_9"/>
<sequence length="128" mass="14879">MNAQQLIKKINEAAVNQRQQRGYIAPVDVLMEIGVLTKQNYEDWRFGKVSYFEKVCTCNLNKLTKILKQIYKYAQINGLKPSMSQYQLWGKKKGKELRFSKSGGLEVERKYATHFVDSKQIAQINSKK</sequence>
<organism evidence="1 2">
    <name type="scientific">Enterococcus cecorum DSM 20682 = ATCC 43198</name>
    <dbReference type="NCBI Taxonomy" id="1121864"/>
    <lineage>
        <taxon>Bacteria</taxon>
        <taxon>Bacillati</taxon>
        <taxon>Bacillota</taxon>
        <taxon>Bacilli</taxon>
        <taxon>Lactobacillales</taxon>
        <taxon>Enterococcaceae</taxon>
        <taxon>Enterococcus</taxon>
    </lineage>
</organism>
<keyword evidence="2" id="KW-1185">Reference proteome</keyword>
<proteinExistence type="predicted"/>
<dbReference type="OrthoDB" id="2704004at2"/>
<dbReference type="RefSeq" id="WP_016252016.1">
    <property type="nucleotide sequence ID" value="NZ_ASWI01000004.1"/>
</dbReference>
<dbReference type="GeneID" id="60871506"/>
<dbReference type="AlphaFoldDB" id="S1RJ92"/>
<dbReference type="STRING" id="44008.GCA_001318175_00712"/>
<dbReference type="Proteomes" id="UP000017415">
    <property type="component" value="Unassembled WGS sequence"/>
</dbReference>
<accession>S1RJ92</accession>
<evidence type="ECO:0000313" key="1">
    <source>
        <dbReference type="EMBL" id="ESK62695.1"/>
    </source>
</evidence>
<comment type="caution">
    <text evidence="1">The sequence shown here is derived from an EMBL/GenBank/DDBJ whole genome shotgun (WGS) entry which is preliminary data.</text>
</comment>
<protein>
    <submittedName>
        <fullName evidence="1">Uncharacterized protein</fullName>
    </submittedName>
</protein>
<dbReference type="PATRIC" id="fig|1121864.4.peg.1875"/>
<reference evidence="1 2" key="1">
    <citation type="submission" date="2013-10" db="EMBL/GenBank/DDBJ databases">
        <title>The Genome Sequence of Enterococcus cecorum DSM 20682 (= ATCC 43198) (Illumina assembly).</title>
        <authorList>
            <consortium name="The Broad Institute Genomics Platform"/>
            <consortium name="The Broad Institute Genome Sequencing Center for Infectious Disease"/>
            <person name="Earl A."/>
            <person name="Russ C."/>
            <person name="Gilmore M."/>
            <person name="Surin D."/>
            <person name="Walker B."/>
            <person name="Young S."/>
            <person name="Zeng Q."/>
            <person name="Gargeya S."/>
            <person name="Fitzgerald M."/>
            <person name="Haas B."/>
            <person name="Abouelleil A."/>
            <person name="Allen A.W."/>
            <person name="Alvarado L."/>
            <person name="Arachchi H.M."/>
            <person name="Berlin A.M."/>
            <person name="Chapman S.B."/>
            <person name="Gainer-Dewar J."/>
            <person name="Goldberg J."/>
            <person name="Griggs A."/>
            <person name="Gujja S."/>
            <person name="Hansen M."/>
            <person name="Howarth C."/>
            <person name="Imamovic A."/>
            <person name="Ireland A."/>
            <person name="Larimer J."/>
            <person name="McCowan C."/>
            <person name="Murphy C."/>
            <person name="Pearson M."/>
            <person name="Poon T.W."/>
            <person name="Priest M."/>
            <person name="Roberts A."/>
            <person name="Saif S."/>
            <person name="Shea T."/>
            <person name="Sisk P."/>
            <person name="Sykes S."/>
            <person name="Wortman J."/>
            <person name="Nusbaum C."/>
            <person name="Birren B."/>
        </authorList>
    </citation>
    <scope>NUCLEOTIDE SEQUENCE [LARGE SCALE GENOMIC DNA]</scope>
    <source>
        <strain evidence="1 2">ATCC 43198</strain>
    </source>
</reference>